<accession>A0A1L3SQU7</accession>
<dbReference type="EMBL" id="CP018171">
    <property type="protein sequence ID" value="APH71741.1"/>
    <property type="molecule type" value="Genomic_DNA"/>
</dbReference>
<dbReference type="PROSITE" id="PS51782">
    <property type="entry name" value="LYSM"/>
    <property type="match status" value="1"/>
</dbReference>
<feature type="compositionally biased region" description="Low complexity" evidence="1">
    <location>
        <begin position="300"/>
        <end position="322"/>
    </location>
</feature>
<feature type="compositionally biased region" description="Low complexity" evidence="1">
    <location>
        <begin position="412"/>
        <end position="427"/>
    </location>
</feature>
<reference evidence="5" key="1">
    <citation type="submission" date="2016-11" db="EMBL/GenBank/DDBJ databases">
        <title>Mesorhizobium oceanicum sp. nov., isolated from deep seawater in South China Sea.</title>
        <authorList>
            <person name="Fu G.-Y."/>
        </authorList>
    </citation>
    <scope>NUCLEOTIDE SEQUENCE [LARGE SCALE GENOMIC DNA]</scope>
    <source>
        <strain evidence="5">B7</strain>
    </source>
</reference>
<feature type="domain" description="LysM" evidence="3">
    <location>
        <begin position="641"/>
        <end position="690"/>
    </location>
</feature>
<gene>
    <name evidence="4" type="ORF">BSQ44_10450</name>
</gene>
<evidence type="ECO:0000313" key="4">
    <source>
        <dbReference type="EMBL" id="APH71741.1"/>
    </source>
</evidence>
<name>A0A1L3SQU7_9HYPH</name>
<dbReference type="SMART" id="SM00257">
    <property type="entry name" value="LysM"/>
    <property type="match status" value="1"/>
</dbReference>
<organism evidence="4 5">
    <name type="scientific">Aquibium oceanicum</name>
    <dbReference type="NCBI Taxonomy" id="1670800"/>
    <lineage>
        <taxon>Bacteria</taxon>
        <taxon>Pseudomonadati</taxon>
        <taxon>Pseudomonadota</taxon>
        <taxon>Alphaproteobacteria</taxon>
        <taxon>Hyphomicrobiales</taxon>
        <taxon>Phyllobacteriaceae</taxon>
        <taxon>Aquibium</taxon>
    </lineage>
</organism>
<feature type="compositionally biased region" description="Low complexity" evidence="1">
    <location>
        <begin position="331"/>
        <end position="362"/>
    </location>
</feature>
<feature type="compositionally biased region" description="Polar residues" evidence="1">
    <location>
        <begin position="613"/>
        <end position="625"/>
    </location>
</feature>
<feature type="region of interest" description="Disordered" evidence="1">
    <location>
        <begin position="51"/>
        <end position="81"/>
    </location>
</feature>
<feature type="region of interest" description="Disordered" evidence="1">
    <location>
        <begin position="295"/>
        <end position="431"/>
    </location>
</feature>
<dbReference type="PANTHER" id="PTHR34700:SF4">
    <property type="entry name" value="PHAGE-LIKE ELEMENT PBSX PROTEIN XKDP"/>
    <property type="match status" value="1"/>
</dbReference>
<evidence type="ECO:0000313" key="5">
    <source>
        <dbReference type="Proteomes" id="UP000182840"/>
    </source>
</evidence>
<feature type="chain" id="PRO_5012363116" description="LysM domain-containing protein" evidence="2">
    <location>
        <begin position="20"/>
        <end position="713"/>
    </location>
</feature>
<proteinExistence type="predicted"/>
<dbReference type="KEGG" id="meso:BSQ44_10450"/>
<evidence type="ECO:0000256" key="1">
    <source>
        <dbReference type="SAM" id="MobiDB-lite"/>
    </source>
</evidence>
<protein>
    <recommendedName>
        <fullName evidence="3">LysM domain-containing protein</fullName>
    </recommendedName>
</protein>
<keyword evidence="5" id="KW-1185">Reference proteome</keyword>
<dbReference type="Proteomes" id="UP000182840">
    <property type="component" value="Chromosome"/>
</dbReference>
<dbReference type="AlphaFoldDB" id="A0A1L3SQU7"/>
<dbReference type="CDD" id="cd00118">
    <property type="entry name" value="LysM"/>
    <property type="match status" value="1"/>
</dbReference>
<dbReference type="InterPro" id="IPR052196">
    <property type="entry name" value="Bact_Kbp"/>
</dbReference>
<feature type="compositionally biased region" description="Polar residues" evidence="1">
    <location>
        <begin position="210"/>
        <end position="219"/>
    </location>
</feature>
<dbReference type="Gene3D" id="3.10.350.10">
    <property type="entry name" value="LysM domain"/>
    <property type="match status" value="1"/>
</dbReference>
<dbReference type="PANTHER" id="PTHR34700">
    <property type="entry name" value="POTASSIUM BINDING PROTEIN KBP"/>
    <property type="match status" value="1"/>
</dbReference>
<feature type="signal peptide" evidence="2">
    <location>
        <begin position="1"/>
        <end position="19"/>
    </location>
</feature>
<feature type="region of interest" description="Disordered" evidence="1">
    <location>
        <begin position="186"/>
        <end position="280"/>
    </location>
</feature>
<dbReference type="Pfam" id="PF01476">
    <property type="entry name" value="LysM"/>
    <property type="match status" value="1"/>
</dbReference>
<keyword evidence="2" id="KW-0732">Signal</keyword>
<feature type="compositionally biased region" description="Polar residues" evidence="1">
    <location>
        <begin position="240"/>
        <end position="250"/>
    </location>
</feature>
<dbReference type="InterPro" id="IPR036779">
    <property type="entry name" value="LysM_dom_sf"/>
</dbReference>
<dbReference type="InterPro" id="IPR018392">
    <property type="entry name" value="LysM"/>
</dbReference>
<dbReference type="STRING" id="1670800.BSQ44_10450"/>
<evidence type="ECO:0000259" key="3">
    <source>
        <dbReference type="PROSITE" id="PS51782"/>
    </source>
</evidence>
<evidence type="ECO:0000256" key="2">
    <source>
        <dbReference type="SAM" id="SignalP"/>
    </source>
</evidence>
<feature type="region of interest" description="Disordered" evidence="1">
    <location>
        <begin position="531"/>
        <end position="633"/>
    </location>
</feature>
<dbReference type="SUPFAM" id="SSF54106">
    <property type="entry name" value="LysM domain"/>
    <property type="match status" value="1"/>
</dbReference>
<dbReference type="RefSeq" id="WP_072603799.1">
    <property type="nucleotide sequence ID" value="NZ_CP018171.1"/>
</dbReference>
<sequence>MVISPWKALLFIAGGTAAAAVAGYAIGAFDGVFAPAPPMVAALPEKTAPAVGESAPAATDVPLPGTEKPAEGSNPVADAKVSPPTFDVLRVEKDGSVVIAGKSAPQASVEIINGTAVIAQTVSTGDGDFAVVLDEPLKPGDYQIVLRATTPANVAATSVETALVSVPDSPEGEVLALVEEPGKPSKLITVPEGGDVLADLPEGDIAPAGSTDTASQESNVAVAEPSSGSASDAVTGAGTNGESSVTTDVAGSQAPAGGDVASQPASQDVATLPAGGQDAAATAREDVAILDENAAAPTDGGSAQPAPAAASSSEPGAAAAEQTMASADGTTDQPSASAAQDAAASAAGAPDNAPAAGTADPARTVAENAPPVAGSPAEASDGQATAAKPATASEGREEQVALATPSEPAIDRAAQSAPRATAPAPSANQPTVRVEAVEIEGRKVFVAGQASPRMVVRVYANEYLLGETVASEGGRFLIETERDLPVGDYIIRADLLDDGGRKVVARAAVPFQREEGEAIAAVAPAAPVADAAERPLPPPLPSNAPADAPEQTAGQPSAPVASAPASETPAPAVAEAAPPAATTKPAATEDLAAANSAEKPPVAQDAEPAPAQRTASADSGSTPGTAASHEITAPKLQSVQGAVIIRRGDTLWRISRRVYGRGVRYSTIYVANRDQIADPHRIWPGQVFRVPEKSTEGEAADLEAMGEQMTTVE</sequence>
<feature type="compositionally biased region" description="Low complexity" evidence="1">
    <location>
        <begin position="556"/>
        <end position="589"/>
    </location>
</feature>